<dbReference type="AlphaFoldDB" id="A0A181C9M9"/>
<proteinExistence type="predicted"/>
<keyword evidence="2" id="KW-1185">Reference proteome</keyword>
<reference evidence="1 2" key="1">
    <citation type="submission" date="2020-03" db="EMBL/GenBank/DDBJ databases">
        <title>Isolation of cellulose-producing strains, genome characterization and application of the synthesized cellulose films as an economical and sustainable material for piezoelectric sensor construction.</title>
        <authorList>
            <person name="Mangayil R.K."/>
        </authorList>
    </citation>
    <scope>NUCLEOTIDE SEQUENCE [LARGE SCALE GENOMIC DNA]</scope>
    <source>
        <strain evidence="1 2">ENS 9a1a</strain>
    </source>
</reference>
<dbReference type="KEGG" id="kre:GWK63_06035"/>
<accession>A0A181C9M9</accession>
<organism evidence="1 2">
    <name type="scientific">Komagataeibacter rhaeticus</name>
    <dbReference type="NCBI Taxonomy" id="215221"/>
    <lineage>
        <taxon>Bacteria</taxon>
        <taxon>Pseudomonadati</taxon>
        <taxon>Pseudomonadota</taxon>
        <taxon>Alphaproteobacteria</taxon>
        <taxon>Acetobacterales</taxon>
        <taxon>Acetobacteraceae</taxon>
        <taxon>Komagataeibacter</taxon>
    </lineage>
</organism>
<name>A0A181C9M9_9PROT</name>
<dbReference type="GeneID" id="85021705"/>
<protein>
    <submittedName>
        <fullName evidence="1">Uncharacterized protein</fullName>
    </submittedName>
</protein>
<sequence length="70" mass="7137">MGAPTKPAMTGQHTPHHARPVPATDTQAPGAVATPPAMARAPQPADRAGSGLLGRLLPASPPPRTSLFRK</sequence>
<dbReference type="RefSeq" id="WP_007398080.1">
    <property type="nucleotide sequence ID" value="NZ_CALMTF010000098.1"/>
</dbReference>
<gene>
    <name evidence="1" type="ORF">GWK63_06035</name>
</gene>
<dbReference type="Proteomes" id="UP000502533">
    <property type="component" value="Chromosome"/>
</dbReference>
<evidence type="ECO:0000313" key="1">
    <source>
        <dbReference type="EMBL" id="QIP35091.1"/>
    </source>
</evidence>
<dbReference type="EMBL" id="CP050139">
    <property type="protein sequence ID" value="QIP35091.1"/>
    <property type="molecule type" value="Genomic_DNA"/>
</dbReference>
<evidence type="ECO:0000313" key="2">
    <source>
        <dbReference type="Proteomes" id="UP000502533"/>
    </source>
</evidence>